<organism evidence="2 5">
    <name type="scientific">Burkholderia contaminans</name>
    <dbReference type="NCBI Taxonomy" id="488447"/>
    <lineage>
        <taxon>Bacteria</taxon>
        <taxon>Pseudomonadati</taxon>
        <taxon>Pseudomonadota</taxon>
        <taxon>Betaproteobacteria</taxon>
        <taxon>Burkholderiales</taxon>
        <taxon>Burkholderiaceae</taxon>
        <taxon>Burkholderia</taxon>
        <taxon>Burkholderia cepacia complex</taxon>
    </lineage>
</organism>
<evidence type="ECO:0000313" key="5">
    <source>
        <dbReference type="Proteomes" id="UP000611459"/>
    </source>
</evidence>
<dbReference type="GO" id="GO:0006310">
    <property type="term" value="P:DNA recombination"/>
    <property type="evidence" value="ECO:0007669"/>
    <property type="project" value="UniProtKB-KW"/>
</dbReference>
<dbReference type="EMBL" id="JAENIB010000028">
    <property type="protein sequence ID" value="MBK1935200.1"/>
    <property type="molecule type" value="Genomic_DNA"/>
</dbReference>
<dbReference type="RefSeq" id="WP_039352162.1">
    <property type="nucleotide sequence ID" value="NZ_AP018358.1"/>
</dbReference>
<keyword evidence="1" id="KW-0233">DNA recombination</keyword>
<evidence type="ECO:0000313" key="6">
    <source>
        <dbReference type="Proteomes" id="UP000664048"/>
    </source>
</evidence>
<dbReference type="SUPFAM" id="SSF56349">
    <property type="entry name" value="DNA breaking-rejoining enzymes"/>
    <property type="match status" value="1"/>
</dbReference>
<dbReference type="Proteomes" id="UP000664048">
    <property type="component" value="Unassembled WGS sequence"/>
</dbReference>
<dbReference type="CDD" id="cd00397">
    <property type="entry name" value="DNA_BRE_C"/>
    <property type="match status" value="1"/>
</dbReference>
<sequence>MRDELRLPELTFPDVKFGAKETPWDLTILLYKGGAAAKSHRVQQLIVGGALGDPQVDRLELVVKLHAELKTGLATGGSRETASVQLCFLRHFFGFADSAGHPLNVEAAAETYCAWADWLFQRTRINNGKGANPCHPEHRHLSSRSAYSYAATVGTLLDRALERHTRIIEMTRLEHRERRKTAVGVRAEKQNLSDTFVFGHLLQDICDELTIGTVLYAPLPLHIKLRGGKTITRKCHKNLQSTTEKVESLGKRHPLANLRIEAELLMFIAQTGMNPAQAAHLEFRHFFYVSHIDGYQVKEHKDRRGGTVLFEIFKDYKRHFERYLEWRRTLFPSSNRLFPFIGIHGSRPERRFTGSRIRATCHELGVPFVSPRSLRSTRVNWLLRKTADPDLTAEMAQHTKQTLLRVYARPSLQRAMVEATRFWSKFDPHSPKMQAVGPGVCTGTPQQVVKVPKEAPKPNCVRASGCLWCENHRDVDSLDYVWALASFGYLKANEMSKLHQPKGNENVPPAQLVITRIHEKLRWFEQSSEVRREWVTEVQMRITEGDFHPTFRDEIAELEGTR</sequence>
<dbReference type="EMBL" id="CP090640">
    <property type="protein sequence ID" value="WFN18805.1"/>
    <property type="molecule type" value="Genomic_DNA"/>
</dbReference>
<dbReference type="GO" id="GO:0003677">
    <property type="term" value="F:DNA binding"/>
    <property type="evidence" value="ECO:0007669"/>
    <property type="project" value="InterPro"/>
</dbReference>
<dbReference type="EMBL" id="JAGEMX010000013">
    <property type="protein sequence ID" value="MBO1833755.1"/>
    <property type="molecule type" value="Genomic_DNA"/>
</dbReference>
<evidence type="ECO:0000313" key="3">
    <source>
        <dbReference type="EMBL" id="MBO1833755.1"/>
    </source>
</evidence>
<dbReference type="InterPro" id="IPR013762">
    <property type="entry name" value="Integrase-like_cat_sf"/>
</dbReference>
<reference evidence="3 6" key="2">
    <citation type="submission" date="2021-03" db="EMBL/GenBank/DDBJ databases">
        <title>Clinical course, treatment and visual outcome of an outbreak of Burkholderia contaminans endophthalmitis following cataract surgery.</title>
        <authorList>
            <person name="Lind C."/>
            <person name="Olsen K."/>
            <person name="Angelsen N.K."/>
            <person name="Krefting E.A."/>
            <person name="Fossen K."/>
            <person name="Gravningen K."/>
            <person name="Depoorter E."/>
            <person name="Vandamme P."/>
            <person name="Bertelsen G."/>
        </authorList>
    </citation>
    <scope>NUCLEOTIDE SEQUENCE [LARGE SCALE GENOMIC DNA]</scope>
    <source>
        <strain evidence="3 6">51242556</strain>
    </source>
</reference>
<evidence type="ECO:0000313" key="2">
    <source>
        <dbReference type="EMBL" id="MBK1935200.1"/>
    </source>
</evidence>
<keyword evidence="6" id="KW-1185">Reference proteome</keyword>
<reference evidence="2" key="1">
    <citation type="submission" date="2021-01" db="EMBL/GenBank/DDBJ databases">
        <title>Outbreak of Burkholderia contaminns endophthalmitis traced to a clinical ventilation system.</title>
        <authorList>
            <person name="Lipuma J."/>
            <person name="Spilker T."/>
            <person name="Kratholm J."/>
        </authorList>
    </citation>
    <scope>NUCLEOTIDE SEQUENCE</scope>
    <source>
        <strain evidence="2">HI4954</strain>
    </source>
</reference>
<dbReference type="GeneID" id="93193273"/>
<protein>
    <submittedName>
        <fullName evidence="2">Site-specific integrase</fullName>
    </submittedName>
</protein>
<evidence type="ECO:0000313" key="7">
    <source>
        <dbReference type="Proteomes" id="UP001220209"/>
    </source>
</evidence>
<evidence type="ECO:0000313" key="4">
    <source>
        <dbReference type="EMBL" id="WFN18805.1"/>
    </source>
</evidence>
<dbReference type="Gene3D" id="1.10.443.10">
    <property type="entry name" value="Intergrase catalytic core"/>
    <property type="match status" value="1"/>
</dbReference>
<dbReference type="GO" id="GO:0015074">
    <property type="term" value="P:DNA integration"/>
    <property type="evidence" value="ECO:0007669"/>
    <property type="project" value="InterPro"/>
</dbReference>
<evidence type="ECO:0000256" key="1">
    <source>
        <dbReference type="ARBA" id="ARBA00023172"/>
    </source>
</evidence>
<gene>
    <name evidence="3" type="ORF">J4M89_30680</name>
    <name evidence="2" type="ORF">JIN94_35480</name>
    <name evidence="4" type="ORF">LXE91_07265</name>
</gene>
<proteinExistence type="predicted"/>
<name>A0A1R1VR63_9BURK</name>
<dbReference type="OrthoDB" id="8714551at2"/>
<dbReference type="AlphaFoldDB" id="A0A1R1VR63"/>
<dbReference type="Proteomes" id="UP000611459">
    <property type="component" value="Unassembled WGS sequence"/>
</dbReference>
<accession>A0A1R1VR63</accession>
<reference evidence="4 7" key="3">
    <citation type="submission" date="2021-12" db="EMBL/GenBank/DDBJ databases">
        <title>Genomic and phenotypic characterization of three Burkholderia contaminans isolates recovered from different sources.</title>
        <authorList>
            <person name="Lopez De Volder A."/>
            <person name="Fan Y."/>
            <person name="Nunvar J."/>
            <person name="Herrera T."/>
            <person name="Timp W."/>
            <person name="Degrossi J."/>
        </authorList>
    </citation>
    <scope>NUCLEOTIDE SEQUENCE [LARGE SCALE GENOMIC DNA]</scope>
    <source>
        <strain evidence="4 7">LMG 23361</strain>
    </source>
</reference>
<dbReference type="Proteomes" id="UP001220209">
    <property type="component" value="Chromosome 1"/>
</dbReference>
<dbReference type="InterPro" id="IPR011010">
    <property type="entry name" value="DNA_brk_join_enz"/>
</dbReference>